<evidence type="ECO:0000313" key="2">
    <source>
        <dbReference type="Proteomes" id="UP000007800"/>
    </source>
</evidence>
<evidence type="ECO:0000313" key="1">
    <source>
        <dbReference type="EMBL" id="EEQ98659.1"/>
    </source>
</evidence>
<accession>C5LXB0</accession>
<gene>
    <name evidence="1" type="ORF">Pmar_PMAR016902</name>
</gene>
<dbReference type="GeneID" id="9062367"/>
<name>C5LXB0_PERM5</name>
<dbReference type="InParanoid" id="C5LXB0"/>
<dbReference type="RefSeq" id="XP_002765942.1">
    <property type="nucleotide sequence ID" value="XM_002765896.1"/>
</dbReference>
<sequence>MSFDTLSIWLDTIITKLSIEIDIHNITTDENTAIIGKRITRNALMLRLDQYSYA</sequence>
<dbReference type="AlphaFoldDB" id="C5LXB0"/>
<dbReference type="EMBL" id="GG686414">
    <property type="protein sequence ID" value="EEQ98659.1"/>
    <property type="molecule type" value="Genomic_DNA"/>
</dbReference>
<organism evidence="2">
    <name type="scientific">Perkinsus marinus (strain ATCC 50983 / TXsc)</name>
    <dbReference type="NCBI Taxonomy" id="423536"/>
    <lineage>
        <taxon>Eukaryota</taxon>
        <taxon>Sar</taxon>
        <taxon>Alveolata</taxon>
        <taxon>Perkinsozoa</taxon>
        <taxon>Perkinsea</taxon>
        <taxon>Perkinsida</taxon>
        <taxon>Perkinsidae</taxon>
        <taxon>Perkinsus</taxon>
    </lineage>
</organism>
<dbReference type="Proteomes" id="UP000007800">
    <property type="component" value="Unassembled WGS sequence"/>
</dbReference>
<protein>
    <submittedName>
        <fullName evidence="1">Uncharacterized protein</fullName>
    </submittedName>
</protein>
<keyword evidence="2" id="KW-1185">Reference proteome</keyword>
<proteinExistence type="predicted"/>
<reference evidence="1 2" key="1">
    <citation type="submission" date="2008-07" db="EMBL/GenBank/DDBJ databases">
        <authorList>
            <person name="El-Sayed N."/>
            <person name="Caler E."/>
            <person name="Inman J."/>
            <person name="Amedeo P."/>
            <person name="Hass B."/>
            <person name="Wortman J."/>
        </authorList>
    </citation>
    <scope>NUCLEOTIDE SEQUENCE [LARGE SCALE GENOMIC DNA]</scope>
    <source>
        <strain evidence="2">ATCC 50983 / TXsc</strain>
    </source>
</reference>